<name>A0AAW5HVW2_9CORY</name>
<keyword evidence="2" id="KW-0812">Transmembrane</keyword>
<dbReference type="EMBL" id="JAEUWV010000003">
    <property type="protein sequence ID" value="MCO6394040.1"/>
    <property type="molecule type" value="Genomic_DNA"/>
</dbReference>
<gene>
    <name evidence="4" type="ORF">JMN37_03425</name>
</gene>
<keyword evidence="2" id="KW-1133">Transmembrane helix</keyword>
<feature type="compositionally biased region" description="Low complexity" evidence="1">
    <location>
        <begin position="42"/>
        <end position="57"/>
    </location>
</feature>
<comment type="caution">
    <text evidence="4">The sequence shown here is derived from an EMBL/GenBank/DDBJ whole genome shotgun (WGS) entry which is preliminary data.</text>
</comment>
<keyword evidence="2" id="KW-0472">Membrane</keyword>
<organism evidence="4 5">
    <name type="scientific">Corynebacterium lipophilum</name>
    <dbReference type="NCBI Taxonomy" id="2804918"/>
    <lineage>
        <taxon>Bacteria</taxon>
        <taxon>Bacillati</taxon>
        <taxon>Actinomycetota</taxon>
        <taxon>Actinomycetes</taxon>
        <taxon>Mycobacteriales</taxon>
        <taxon>Corynebacteriaceae</taxon>
        <taxon>Corynebacterium</taxon>
    </lineage>
</organism>
<evidence type="ECO:0000313" key="5">
    <source>
        <dbReference type="Proteomes" id="UP001205920"/>
    </source>
</evidence>
<keyword evidence="5" id="KW-1185">Reference proteome</keyword>
<feature type="transmembrane region" description="Helical" evidence="2">
    <location>
        <begin position="7"/>
        <end position="27"/>
    </location>
</feature>
<protein>
    <submittedName>
        <fullName evidence="4">CAP domain-containing protein</fullName>
    </submittedName>
</protein>
<dbReference type="Gene3D" id="3.40.33.10">
    <property type="entry name" value="CAP"/>
    <property type="match status" value="1"/>
</dbReference>
<dbReference type="Pfam" id="PF00188">
    <property type="entry name" value="CAP"/>
    <property type="match status" value="1"/>
</dbReference>
<sequence>MPNPQQLMQYAGAAVTVIVLILGLIFGTGDLSSSSDNGAQTPPSNSAKPSNSPAPSNGGRKPDADGCVKNTPDYFKCKQENSKLGKKNPPLTSSDIQQARRAQFMQIVEWRSNDKHANPLTYDLSLEATAQRFANELAQTPGDEIWHSNYNTHGLENVAFDTYTYKNFFNIFAGSVGHASTMATNGRAPKVGIGIAQDPVTGHYFCVQHFADK</sequence>
<evidence type="ECO:0000256" key="1">
    <source>
        <dbReference type="SAM" id="MobiDB-lite"/>
    </source>
</evidence>
<dbReference type="SUPFAM" id="SSF55797">
    <property type="entry name" value="PR-1-like"/>
    <property type="match status" value="1"/>
</dbReference>
<dbReference type="InterPro" id="IPR035940">
    <property type="entry name" value="CAP_sf"/>
</dbReference>
<evidence type="ECO:0000259" key="3">
    <source>
        <dbReference type="Pfam" id="PF00188"/>
    </source>
</evidence>
<evidence type="ECO:0000313" key="4">
    <source>
        <dbReference type="EMBL" id="MCO6394040.1"/>
    </source>
</evidence>
<dbReference type="InterPro" id="IPR014044">
    <property type="entry name" value="CAP_dom"/>
</dbReference>
<dbReference type="AlphaFoldDB" id="A0AAW5HVW2"/>
<feature type="region of interest" description="Disordered" evidence="1">
    <location>
        <begin position="32"/>
        <end position="72"/>
    </location>
</feature>
<feature type="domain" description="SCP" evidence="3">
    <location>
        <begin position="113"/>
        <end position="210"/>
    </location>
</feature>
<evidence type="ECO:0000256" key="2">
    <source>
        <dbReference type="SAM" id="Phobius"/>
    </source>
</evidence>
<accession>A0AAW5HVW2</accession>
<reference evidence="4 5" key="1">
    <citation type="submission" date="2021-01" db="EMBL/GenBank/DDBJ databases">
        <title>Identification and Characterization of Corynebacterium sp.</title>
        <authorList>
            <person name="Luo Q."/>
            <person name="Qu P."/>
            <person name="Chen Q."/>
        </authorList>
    </citation>
    <scope>NUCLEOTIDE SEQUENCE [LARGE SCALE GENOMIC DNA]</scope>
    <source>
        <strain evidence="4 5">MC-18</strain>
    </source>
</reference>
<proteinExistence type="predicted"/>
<dbReference type="Proteomes" id="UP001205920">
    <property type="component" value="Unassembled WGS sequence"/>
</dbReference>
<dbReference type="RefSeq" id="WP_252931033.1">
    <property type="nucleotide sequence ID" value="NZ_JAEUWV010000003.1"/>
</dbReference>
<feature type="compositionally biased region" description="Polar residues" evidence="1">
    <location>
        <begin position="32"/>
        <end position="41"/>
    </location>
</feature>